<dbReference type="EMBL" id="CP114767">
    <property type="protein sequence ID" value="WBA40457.1"/>
    <property type="molecule type" value="Genomic_DNA"/>
</dbReference>
<sequence>MPTPSASHDWLHAIPADFYDQLAHCLSLHGMACAELLSRPQDAPLLQLTALTGLNTLRVAELNTIASHEQLLQALEQHPRALYDLILLGRLTLDTSLATPVLQYVQRQMAIEPEQVQALKTYCLELSGAFLALLEEHLPATPSLGLHRLSVEEAFAQYLAAHPAPAPLAATVRFSEPQLQMMRLALLLVHSLPEAGEHAFLTAVADLEDLRPAALEPMIARLSTLEPGEELALSMPELVQLYQAMQVCGMVFVSEVLEKVGLGSVFPTVAPDEVAASALATNEPSGRQAVGEMVSGFTRWVQHTFPQEPALHKAREQVLALADSL</sequence>
<evidence type="ECO:0008006" key="3">
    <source>
        <dbReference type="Google" id="ProtNLM"/>
    </source>
</evidence>
<dbReference type="RefSeq" id="WP_269558562.1">
    <property type="nucleotide sequence ID" value="NZ_CP114767.1"/>
</dbReference>
<gene>
    <name evidence="1" type="ORF">O3303_11515</name>
</gene>
<proteinExistence type="predicted"/>
<name>A0ABY7LJ35_9BACT</name>
<keyword evidence="2" id="KW-1185">Reference proteome</keyword>
<accession>A0ABY7LJ35</accession>
<organism evidence="1 2">
    <name type="scientific">Hymenobacter canadensis</name>
    <dbReference type="NCBI Taxonomy" id="2999067"/>
    <lineage>
        <taxon>Bacteria</taxon>
        <taxon>Pseudomonadati</taxon>
        <taxon>Bacteroidota</taxon>
        <taxon>Cytophagia</taxon>
        <taxon>Cytophagales</taxon>
        <taxon>Hymenobacteraceae</taxon>
        <taxon>Hymenobacter</taxon>
    </lineage>
</organism>
<dbReference type="Proteomes" id="UP001211005">
    <property type="component" value="Chromosome"/>
</dbReference>
<protein>
    <recommendedName>
        <fullName evidence="3">HDOD domain-containing protein</fullName>
    </recommendedName>
</protein>
<evidence type="ECO:0000313" key="1">
    <source>
        <dbReference type="EMBL" id="WBA40457.1"/>
    </source>
</evidence>
<evidence type="ECO:0000313" key="2">
    <source>
        <dbReference type="Proteomes" id="UP001211005"/>
    </source>
</evidence>
<reference evidence="1 2" key="1">
    <citation type="submission" date="2022-12" db="EMBL/GenBank/DDBJ databases">
        <title>Hymenobacter canadensis sp. nov. isolated from lake water of the Cambridge Bay, Canada.</title>
        <authorList>
            <person name="Kim W.H."/>
            <person name="Lee Y.M."/>
        </authorList>
    </citation>
    <scope>NUCLEOTIDE SEQUENCE [LARGE SCALE GENOMIC DNA]</scope>
    <source>
        <strain evidence="1 2">PAMC 29467</strain>
    </source>
</reference>